<evidence type="ECO:0000256" key="6">
    <source>
        <dbReference type="ARBA" id="ARBA00022741"/>
    </source>
</evidence>
<feature type="transmembrane region" description="Helical" evidence="16">
    <location>
        <begin position="358"/>
        <end position="386"/>
    </location>
</feature>
<dbReference type="InterPro" id="IPR001757">
    <property type="entry name" value="P_typ_ATPase"/>
</dbReference>
<dbReference type="InterPro" id="IPR023298">
    <property type="entry name" value="ATPase_P-typ_TM_dom_sf"/>
</dbReference>
<keyword evidence="12 16" id="KW-1133">Transmembrane helix</keyword>
<evidence type="ECO:0000256" key="5">
    <source>
        <dbReference type="ARBA" id="ARBA00022723"/>
    </source>
</evidence>
<dbReference type="Pfam" id="PF00122">
    <property type="entry name" value="E1-E2_ATPase"/>
    <property type="match status" value="1"/>
</dbReference>
<keyword evidence="9" id="KW-0067">ATP-binding</keyword>
<dbReference type="EMBL" id="REGN01001311">
    <property type="protein sequence ID" value="RNA35555.1"/>
    <property type="molecule type" value="Genomic_DNA"/>
</dbReference>
<evidence type="ECO:0000256" key="7">
    <source>
        <dbReference type="ARBA" id="ARBA00022796"/>
    </source>
</evidence>
<keyword evidence="2" id="KW-0813">Transport</keyword>
<dbReference type="FunFam" id="1.20.1110.10:FF:000002">
    <property type="entry name" value="Calcium-transporting ATPase"/>
    <property type="match status" value="1"/>
</dbReference>
<dbReference type="SUPFAM" id="SSF81660">
    <property type="entry name" value="Metal cation-transporting ATPase, ATP-binding domain N"/>
    <property type="match status" value="1"/>
</dbReference>
<dbReference type="GO" id="GO:0051480">
    <property type="term" value="P:regulation of cytosolic calcium ion concentration"/>
    <property type="evidence" value="ECO:0007669"/>
    <property type="project" value="TreeGrafter"/>
</dbReference>
<keyword evidence="4 16" id="KW-0812">Transmembrane</keyword>
<dbReference type="SMART" id="SM00831">
    <property type="entry name" value="Cation_ATPase_N"/>
    <property type="match status" value="1"/>
</dbReference>
<dbReference type="InterPro" id="IPR004014">
    <property type="entry name" value="ATPase_P-typ_cation-transptr_N"/>
</dbReference>
<dbReference type="GO" id="GO:0006825">
    <property type="term" value="P:copper ion transport"/>
    <property type="evidence" value="ECO:0007669"/>
    <property type="project" value="UniProtKB-KW"/>
</dbReference>
<keyword evidence="8" id="KW-0106">Calcium</keyword>
<dbReference type="PRINTS" id="PR00121">
    <property type="entry name" value="NAKATPASE"/>
</dbReference>
<keyword evidence="6" id="KW-0547">Nucleotide-binding</keyword>
<evidence type="ECO:0000256" key="1">
    <source>
        <dbReference type="ARBA" id="ARBA00004127"/>
    </source>
</evidence>
<proteinExistence type="predicted"/>
<evidence type="ECO:0000256" key="11">
    <source>
        <dbReference type="ARBA" id="ARBA00022967"/>
    </source>
</evidence>
<comment type="caution">
    <text evidence="18">The sequence shown here is derived from an EMBL/GenBank/DDBJ whole genome shotgun (WGS) entry which is preliminary data.</text>
</comment>
<evidence type="ECO:0000256" key="9">
    <source>
        <dbReference type="ARBA" id="ARBA00022840"/>
    </source>
</evidence>
<feature type="non-terminal residue" evidence="18">
    <location>
        <position position="739"/>
    </location>
</feature>
<dbReference type="GO" id="GO:0005524">
    <property type="term" value="F:ATP binding"/>
    <property type="evidence" value="ECO:0007669"/>
    <property type="project" value="UniProtKB-KW"/>
</dbReference>
<keyword evidence="18" id="KW-0378">Hydrolase</keyword>
<keyword evidence="5" id="KW-0479">Metal-binding</keyword>
<dbReference type="Pfam" id="PF00690">
    <property type="entry name" value="Cation_ATPase_N"/>
    <property type="match status" value="1"/>
</dbReference>
<name>A0A3M7SIM0_BRAPC</name>
<gene>
    <name evidence="18" type="ORF">BpHYR1_023999</name>
</gene>
<dbReference type="Proteomes" id="UP000276133">
    <property type="component" value="Unassembled WGS sequence"/>
</dbReference>
<keyword evidence="3" id="KW-0109">Calcium transport</keyword>
<keyword evidence="14" id="KW-0406">Ion transport</keyword>
<dbReference type="Gene3D" id="2.70.150.10">
    <property type="entry name" value="Calcium-transporting ATPase, cytoplasmic transduction domain A"/>
    <property type="match status" value="1"/>
</dbReference>
<dbReference type="EC" id="3.6.1.3" evidence="18"/>
<dbReference type="NCBIfam" id="TIGR01494">
    <property type="entry name" value="ATPase_P-type"/>
    <property type="match status" value="2"/>
</dbReference>
<dbReference type="FunFam" id="2.70.150.10:FF:000001">
    <property type="entry name" value="Calcium-transporting ATPase"/>
    <property type="match status" value="1"/>
</dbReference>
<feature type="domain" description="Cation-transporting P-type ATPase N-terminal" evidence="17">
    <location>
        <begin position="27"/>
        <end position="103"/>
    </location>
</feature>
<dbReference type="GO" id="GO:0005886">
    <property type="term" value="C:plasma membrane"/>
    <property type="evidence" value="ECO:0007669"/>
    <property type="project" value="TreeGrafter"/>
</dbReference>
<organism evidence="18 19">
    <name type="scientific">Brachionus plicatilis</name>
    <name type="common">Marine rotifer</name>
    <name type="synonym">Brachionus muelleri</name>
    <dbReference type="NCBI Taxonomy" id="10195"/>
    <lineage>
        <taxon>Eukaryota</taxon>
        <taxon>Metazoa</taxon>
        <taxon>Spiralia</taxon>
        <taxon>Gnathifera</taxon>
        <taxon>Rotifera</taxon>
        <taxon>Eurotatoria</taxon>
        <taxon>Monogononta</taxon>
        <taxon>Pseudotrocha</taxon>
        <taxon>Ploima</taxon>
        <taxon>Brachionidae</taxon>
        <taxon>Brachionus</taxon>
    </lineage>
</organism>
<dbReference type="FunFam" id="3.40.50.1000:FF:000144">
    <property type="entry name" value="copper-transporting ATPase 1 isoform X2"/>
    <property type="match status" value="1"/>
</dbReference>
<dbReference type="Gene3D" id="3.40.1110.10">
    <property type="entry name" value="Calcium-transporting ATPase, cytoplasmic domain N"/>
    <property type="match status" value="1"/>
</dbReference>
<evidence type="ECO:0000259" key="17">
    <source>
        <dbReference type="SMART" id="SM00831"/>
    </source>
</evidence>
<evidence type="ECO:0000256" key="16">
    <source>
        <dbReference type="SAM" id="Phobius"/>
    </source>
</evidence>
<evidence type="ECO:0000256" key="2">
    <source>
        <dbReference type="ARBA" id="ARBA00022448"/>
    </source>
</evidence>
<dbReference type="SUPFAM" id="SSF81653">
    <property type="entry name" value="Calcium ATPase, transduction domain A"/>
    <property type="match status" value="1"/>
</dbReference>
<dbReference type="SUPFAM" id="SSF56784">
    <property type="entry name" value="HAD-like"/>
    <property type="match status" value="1"/>
</dbReference>
<keyword evidence="10" id="KW-0460">Magnesium</keyword>
<dbReference type="STRING" id="10195.A0A3M7SIM0"/>
<dbReference type="EC" id="3.6.3.8" evidence="18"/>
<keyword evidence="7" id="KW-0187">Copper transport</keyword>
<dbReference type="InterPro" id="IPR059000">
    <property type="entry name" value="ATPase_P-type_domA"/>
</dbReference>
<dbReference type="Gene3D" id="1.20.1110.10">
    <property type="entry name" value="Calcium-transporting ATPase, transmembrane domain"/>
    <property type="match status" value="1"/>
</dbReference>
<keyword evidence="15 16" id="KW-0472">Membrane</keyword>
<evidence type="ECO:0000313" key="18">
    <source>
        <dbReference type="EMBL" id="RNA35555.1"/>
    </source>
</evidence>
<evidence type="ECO:0000256" key="12">
    <source>
        <dbReference type="ARBA" id="ARBA00022989"/>
    </source>
</evidence>
<keyword evidence="13" id="KW-0186">Copper</keyword>
<evidence type="ECO:0000256" key="13">
    <source>
        <dbReference type="ARBA" id="ARBA00023008"/>
    </source>
</evidence>
<evidence type="ECO:0000256" key="3">
    <source>
        <dbReference type="ARBA" id="ARBA00022568"/>
    </source>
</evidence>
<dbReference type="InterPro" id="IPR008250">
    <property type="entry name" value="ATPase_P-typ_transduc_dom_A_sf"/>
</dbReference>
<dbReference type="PRINTS" id="PR00119">
    <property type="entry name" value="CATATPASE"/>
</dbReference>
<dbReference type="EC" id="3.6.1.15" evidence="18"/>
<feature type="transmembrane region" description="Helical" evidence="16">
    <location>
        <begin position="312"/>
        <end position="338"/>
    </location>
</feature>
<dbReference type="OrthoDB" id="116380at2759"/>
<dbReference type="SUPFAM" id="SSF81665">
    <property type="entry name" value="Calcium ATPase, transmembrane domain M"/>
    <property type="match status" value="1"/>
</dbReference>
<sequence length="739" mass="82372">MAEIDVKLRDLKEIMELKNAEARDRIKQIYGDMESFAKHLKTNLLNGLIGETSDLENRVRLFGKNEIAPKPPKSIFRLAFEALKEPLLILLMVCGVISIGLSFYHPKEDDIDEEVRLKSTDIGNLEWVEGVAIAVSVIVVVAVSSFNDWRKERKFRGLQDRIAQENKTSVVRNGQIVQINVKELVVGDICCIKYGDLIPADGIVTQASDLKIDEASLTGETDLIKKNDWENVTIFSGTHVMEGTGQFLVTAVGLNSQTGIIMTLLGATSGKAKTDDDQESNNKNKIAPKKTVIEQKTEKKQKSVLQSKLTKLVIQITYIGITAAVLTFLILLIRMLIVELEIKKKKWNDSFIRYILSYLIQGITVMVVAVPEGLPLAVTLALAFAVQKMTKDNNLVRHLDACETMGNATTICSDKTGTLTTNRMTVVQCWVGGIHHKKIPEKSQVSEAIRQLICESASVNSNYTSMIESTKQEGEMPKQIGNKTECALLGFVNQLGGSYEQIRNEFPNDQFVKVYTFNSARKMMSTIVHNSKISNSYRMYSKGASEMVLAKCGWYLNSEGKPIRLSADKIDDIVRSVVEPMAMDGLRTICVASRDFIPKETEADLPNAKYFDQEIDWNDEQDIITDLTCLCLVGIEDPVRPEVPDAISKCQTSGVTVRMVTGDNINTATSIAMKCGIIKPGDDYLILESHEFNKRIRDQDGLVKQDLLDKVWPRLRVLARSSPTDKYILVNGIVESKSS</sequence>
<dbReference type="GO" id="GO:0046872">
    <property type="term" value="F:metal ion binding"/>
    <property type="evidence" value="ECO:0007669"/>
    <property type="project" value="UniProtKB-KW"/>
</dbReference>
<keyword evidence="19" id="KW-1185">Reference proteome</keyword>
<evidence type="ECO:0000256" key="10">
    <source>
        <dbReference type="ARBA" id="ARBA00022842"/>
    </source>
</evidence>
<feature type="transmembrane region" description="Helical" evidence="16">
    <location>
        <begin position="87"/>
        <end position="105"/>
    </location>
</feature>
<evidence type="ECO:0000256" key="15">
    <source>
        <dbReference type="ARBA" id="ARBA00023136"/>
    </source>
</evidence>
<accession>A0A3M7SIM0</accession>
<dbReference type="InterPro" id="IPR023214">
    <property type="entry name" value="HAD_sf"/>
</dbReference>
<dbReference type="PROSITE" id="PS00154">
    <property type="entry name" value="ATPASE_E1_E2"/>
    <property type="match status" value="1"/>
</dbReference>
<dbReference type="AlphaFoldDB" id="A0A3M7SIM0"/>
<reference evidence="18 19" key="1">
    <citation type="journal article" date="2018" name="Sci. Rep.">
        <title>Genomic signatures of local adaptation to the degree of environmental predictability in rotifers.</title>
        <authorList>
            <person name="Franch-Gras L."/>
            <person name="Hahn C."/>
            <person name="Garcia-Roger E.M."/>
            <person name="Carmona M.J."/>
            <person name="Serra M."/>
            <person name="Gomez A."/>
        </authorList>
    </citation>
    <scope>NUCLEOTIDE SEQUENCE [LARGE SCALE GENOMIC DNA]</scope>
    <source>
        <strain evidence="18">HYR1</strain>
    </source>
</reference>
<dbReference type="PANTHER" id="PTHR24093">
    <property type="entry name" value="CATION TRANSPORTING ATPASE"/>
    <property type="match status" value="1"/>
</dbReference>
<dbReference type="InterPro" id="IPR023299">
    <property type="entry name" value="ATPase_P-typ_cyto_dom_N"/>
</dbReference>
<dbReference type="GO" id="GO:0012505">
    <property type="term" value="C:endomembrane system"/>
    <property type="evidence" value="ECO:0007669"/>
    <property type="project" value="UniProtKB-SubCell"/>
</dbReference>
<dbReference type="InterPro" id="IPR036412">
    <property type="entry name" value="HAD-like_sf"/>
</dbReference>
<dbReference type="InterPro" id="IPR018303">
    <property type="entry name" value="ATPase_P-typ_P_site"/>
</dbReference>
<keyword evidence="11" id="KW-1278">Translocase</keyword>
<protein>
    <submittedName>
        <fullName evidence="18">Plasma membrane calcium-transporting ATPase 2 isoform X2</fullName>
        <ecNumber evidence="18">3.6.1.15</ecNumber>
        <ecNumber evidence="18">3.6.1.3</ecNumber>
        <ecNumber evidence="18">3.6.3.8</ecNumber>
    </submittedName>
</protein>
<dbReference type="PANTHER" id="PTHR24093:SF369">
    <property type="entry name" value="CALCIUM-TRANSPORTING ATPASE"/>
    <property type="match status" value="1"/>
</dbReference>
<evidence type="ECO:0000256" key="8">
    <source>
        <dbReference type="ARBA" id="ARBA00022837"/>
    </source>
</evidence>
<dbReference type="GO" id="GO:0005388">
    <property type="term" value="F:P-type calcium transporter activity"/>
    <property type="evidence" value="ECO:0007669"/>
    <property type="project" value="TreeGrafter"/>
</dbReference>
<dbReference type="Gene3D" id="3.40.50.1000">
    <property type="entry name" value="HAD superfamily/HAD-like"/>
    <property type="match status" value="1"/>
</dbReference>
<dbReference type="Pfam" id="PF13246">
    <property type="entry name" value="Cation_ATPase"/>
    <property type="match status" value="1"/>
</dbReference>
<evidence type="ECO:0000313" key="19">
    <source>
        <dbReference type="Proteomes" id="UP000276133"/>
    </source>
</evidence>
<evidence type="ECO:0000256" key="14">
    <source>
        <dbReference type="ARBA" id="ARBA00023065"/>
    </source>
</evidence>
<feature type="transmembrane region" description="Helical" evidence="16">
    <location>
        <begin position="125"/>
        <end position="146"/>
    </location>
</feature>
<comment type="subcellular location">
    <subcellularLocation>
        <location evidence="1">Endomembrane system</location>
        <topology evidence="1">Multi-pass membrane protein</topology>
    </subcellularLocation>
</comment>
<evidence type="ECO:0000256" key="4">
    <source>
        <dbReference type="ARBA" id="ARBA00022692"/>
    </source>
</evidence>
<dbReference type="GO" id="GO:0016887">
    <property type="term" value="F:ATP hydrolysis activity"/>
    <property type="evidence" value="ECO:0007669"/>
    <property type="project" value="InterPro"/>
</dbReference>